<sequence length="188" mass="20942">MSVGIDDLLGGEPEPAPRRRKARLTPLGATVRSAIWAALVAGFLWMVVAATGYSVPFLLVFTVCLAVAISWRLGGMLRPEPFPRYRPTPREESGFRAVDKPFADAKRWVDRLDWVRGDGEQFNRALLPAFAALADERLRLRHGITRATHPARAAELLGPRLVDFLDSPKRRAPSHAQLSELVKLLEEL</sequence>
<evidence type="ECO:0000313" key="3">
    <source>
        <dbReference type="EMBL" id="MBG6138955.1"/>
    </source>
</evidence>
<feature type="transmembrane region" description="Helical" evidence="2">
    <location>
        <begin position="27"/>
        <end position="47"/>
    </location>
</feature>
<evidence type="ECO:0000313" key="4">
    <source>
        <dbReference type="Proteomes" id="UP000622552"/>
    </source>
</evidence>
<dbReference type="AlphaFoldDB" id="A0A8J7GJX5"/>
<evidence type="ECO:0000256" key="2">
    <source>
        <dbReference type="SAM" id="Phobius"/>
    </source>
</evidence>
<name>A0A8J7GJX5_9ACTN</name>
<keyword evidence="2" id="KW-0812">Transmembrane</keyword>
<dbReference type="EMBL" id="JADOUF010000001">
    <property type="protein sequence ID" value="MBG6138955.1"/>
    <property type="molecule type" value="Genomic_DNA"/>
</dbReference>
<feature type="region of interest" description="Disordered" evidence="1">
    <location>
        <begin position="1"/>
        <end position="21"/>
    </location>
</feature>
<reference evidence="3" key="1">
    <citation type="submission" date="2020-11" db="EMBL/GenBank/DDBJ databases">
        <title>Sequencing the genomes of 1000 actinobacteria strains.</title>
        <authorList>
            <person name="Klenk H.-P."/>
        </authorList>
    </citation>
    <scope>NUCLEOTIDE SEQUENCE</scope>
    <source>
        <strain evidence="3">DSM 45356</strain>
    </source>
</reference>
<proteinExistence type="predicted"/>
<gene>
    <name evidence="3" type="ORF">IW245_005149</name>
</gene>
<accession>A0A8J7GJX5</accession>
<evidence type="ECO:0000256" key="1">
    <source>
        <dbReference type="SAM" id="MobiDB-lite"/>
    </source>
</evidence>
<organism evidence="3 4">
    <name type="scientific">Longispora fulva</name>
    <dbReference type="NCBI Taxonomy" id="619741"/>
    <lineage>
        <taxon>Bacteria</taxon>
        <taxon>Bacillati</taxon>
        <taxon>Actinomycetota</taxon>
        <taxon>Actinomycetes</taxon>
        <taxon>Micromonosporales</taxon>
        <taxon>Micromonosporaceae</taxon>
        <taxon>Longispora</taxon>
    </lineage>
</organism>
<keyword evidence="2" id="KW-1133">Transmembrane helix</keyword>
<protein>
    <submittedName>
        <fullName evidence="3">Uncharacterized protein</fullName>
    </submittedName>
</protein>
<dbReference type="RefSeq" id="WP_197005659.1">
    <property type="nucleotide sequence ID" value="NZ_BONS01000011.1"/>
</dbReference>
<feature type="transmembrane region" description="Helical" evidence="2">
    <location>
        <begin position="53"/>
        <end position="74"/>
    </location>
</feature>
<comment type="caution">
    <text evidence="3">The sequence shown here is derived from an EMBL/GenBank/DDBJ whole genome shotgun (WGS) entry which is preliminary data.</text>
</comment>
<dbReference type="Proteomes" id="UP000622552">
    <property type="component" value="Unassembled WGS sequence"/>
</dbReference>
<keyword evidence="2" id="KW-0472">Membrane</keyword>
<keyword evidence="4" id="KW-1185">Reference proteome</keyword>